<evidence type="ECO:0000259" key="15">
    <source>
        <dbReference type="PROSITE" id="PS50109"/>
    </source>
</evidence>
<dbReference type="Proteomes" id="UP000050411">
    <property type="component" value="Unassembled WGS sequence"/>
</dbReference>
<keyword evidence="9 16" id="KW-0418">Kinase</keyword>
<dbReference type="InterPro" id="IPR011102">
    <property type="entry name" value="Sig_transdc_His_kinase_HWE"/>
</dbReference>
<dbReference type="InterPro" id="IPR036097">
    <property type="entry name" value="HisK_dim/P_sf"/>
</dbReference>
<evidence type="ECO:0000256" key="13">
    <source>
        <dbReference type="ARBA" id="ARBA00023170"/>
    </source>
</evidence>
<feature type="domain" description="Histidine kinase" evidence="15">
    <location>
        <begin position="657"/>
        <end position="875"/>
    </location>
</feature>
<dbReference type="GO" id="GO:0005886">
    <property type="term" value="C:plasma membrane"/>
    <property type="evidence" value="ECO:0007669"/>
    <property type="project" value="UniProtKB-ARBA"/>
</dbReference>
<name>A0A0P9NPK5_9PSED</name>
<evidence type="ECO:0000256" key="3">
    <source>
        <dbReference type="ARBA" id="ARBA00012438"/>
    </source>
</evidence>
<dbReference type="InterPro" id="IPR050736">
    <property type="entry name" value="Sensor_HK_Regulatory"/>
</dbReference>
<evidence type="ECO:0000256" key="6">
    <source>
        <dbReference type="ARBA" id="ARBA00022606"/>
    </source>
</evidence>
<dbReference type="Gene3D" id="1.10.287.130">
    <property type="match status" value="1"/>
</dbReference>
<dbReference type="SUPFAM" id="SSF55785">
    <property type="entry name" value="PYP-like sensor domain (PAS domain)"/>
    <property type="match status" value="1"/>
</dbReference>
<evidence type="ECO:0000256" key="9">
    <source>
        <dbReference type="ARBA" id="ARBA00022777"/>
    </source>
</evidence>
<dbReference type="InterPro" id="IPR003661">
    <property type="entry name" value="HisK_dim/P_dom"/>
</dbReference>
<dbReference type="Gene3D" id="3.30.450.270">
    <property type="match status" value="1"/>
</dbReference>
<dbReference type="AlphaFoldDB" id="A0A0P9NPK5"/>
<dbReference type="SUPFAM" id="SSF47384">
    <property type="entry name" value="Homodimeric domain of signal transducing histidine kinase"/>
    <property type="match status" value="1"/>
</dbReference>
<dbReference type="InterPro" id="IPR036890">
    <property type="entry name" value="HATPase_C_sf"/>
</dbReference>
<comment type="similarity">
    <text evidence="2">In the N-terminal section; belongs to the phytochrome family.</text>
</comment>
<dbReference type="InterPro" id="IPR029016">
    <property type="entry name" value="GAF-like_dom_sf"/>
</dbReference>
<dbReference type="SMART" id="SM00388">
    <property type="entry name" value="HisKA"/>
    <property type="match status" value="1"/>
</dbReference>
<dbReference type="FunFam" id="3.30.565.10:FF:000006">
    <property type="entry name" value="Sensor histidine kinase WalK"/>
    <property type="match status" value="1"/>
</dbReference>
<dbReference type="SMART" id="SM00387">
    <property type="entry name" value="HATPase_c"/>
    <property type="match status" value="1"/>
</dbReference>
<dbReference type="EMBL" id="LJQB01000025">
    <property type="protein sequence ID" value="KPW86611.1"/>
    <property type="molecule type" value="Genomic_DNA"/>
</dbReference>
<dbReference type="InterPro" id="IPR035965">
    <property type="entry name" value="PAS-like_dom_sf"/>
</dbReference>
<gene>
    <name evidence="16" type="ORF">ALO92_04408</name>
</gene>
<dbReference type="EC" id="2.7.13.3" evidence="3"/>
<evidence type="ECO:0000256" key="2">
    <source>
        <dbReference type="ARBA" id="ARBA00006402"/>
    </source>
</evidence>
<dbReference type="Gene3D" id="3.30.450.20">
    <property type="entry name" value="PAS domain"/>
    <property type="match status" value="1"/>
</dbReference>
<keyword evidence="5" id="KW-0597">Phosphoprotein</keyword>
<reference evidence="16 17" key="1">
    <citation type="submission" date="2015-09" db="EMBL/GenBank/DDBJ databases">
        <title>Genome announcement of multiple Pseudomonas syringae strains.</title>
        <authorList>
            <person name="Thakur S."/>
            <person name="Wang P.W."/>
            <person name="Gong Y."/>
            <person name="Weir B.S."/>
            <person name="Guttman D.S."/>
        </authorList>
    </citation>
    <scope>NUCLEOTIDE SEQUENCE [LARGE SCALE GENOMIC DNA]</scope>
    <source>
        <strain evidence="16 17">ICMP19117</strain>
    </source>
</reference>
<keyword evidence="11" id="KW-0157">Chromophore</keyword>
<evidence type="ECO:0000259" key="14">
    <source>
        <dbReference type="PROSITE" id="PS50046"/>
    </source>
</evidence>
<dbReference type="InterPro" id="IPR003018">
    <property type="entry name" value="GAF"/>
</dbReference>
<dbReference type="InterPro" id="IPR013515">
    <property type="entry name" value="Phytochrome_cen-reg"/>
</dbReference>
<dbReference type="Gene3D" id="3.30.450.40">
    <property type="match status" value="1"/>
</dbReference>
<dbReference type="Pfam" id="PF07536">
    <property type="entry name" value="HWE_HK"/>
    <property type="match status" value="1"/>
</dbReference>
<dbReference type="Pfam" id="PF00360">
    <property type="entry name" value="PHY"/>
    <property type="match status" value="1"/>
</dbReference>
<dbReference type="PANTHER" id="PTHR43711">
    <property type="entry name" value="TWO-COMPONENT HISTIDINE KINASE"/>
    <property type="match status" value="1"/>
</dbReference>
<dbReference type="Pfam" id="PF01590">
    <property type="entry name" value="GAF"/>
    <property type="match status" value="1"/>
</dbReference>
<keyword evidence="4" id="KW-0600">Photoreceptor protein</keyword>
<dbReference type="SUPFAM" id="SSF55781">
    <property type="entry name" value="GAF domain-like"/>
    <property type="match status" value="2"/>
</dbReference>
<dbReference type="Pfam" id="PF08446">
    <property type="entry name" value="PAS_2"/>
    <property type="match status" value="1"/>
</dbReference>
<keyword evidence="10 16" id="KW-0067">ATP-binding</keyword>
<dbReference type="GO" id="GO:0009881">
    <property type="term" value="F:photoreceptor activity"/>
    <property type="evidence" value="ECO:0007669"/>
    <property type="project" value="UniProtKB-KW"/>
</dbReference>
<dbReference type="PATRIC" id="fig|200452.3.peg.675"/>
<dbReference type="GO" id="GO:0006355">
    <property type="term" value="P:regulation of DNA-templated transcription"/>
    <property type="evidence" value="ECO:0007669"/>
    <property type="project" value="InterPro"/>
</dbReference>
<dbReference type="CDD" id="cd00082">
    <property type="entry name" value="HisKA"/>
    <property type="match status" value="1"/>
</dbReference>
<evidence type="ECO:0000256" key="8">
    <source>
        <dbReference type="ARBA" id="ARBA00022741"/>
    </source>
</evidence>
<comment type="caution">
    <text evidence="16">The sequence shown here is derived from an EMBL/GenBank/DDBJ whole genome shotgun (WGS) entry which is preliminary data.</text>
</comment>
<keyword evidence="12" id="KW-0902">Two-component regulatory system</keyword>
<dbReference type="InterPro" id="IPR005467">
    <property type="entry name" value="His_kinase_dom"/>
</dbReference>
<evidence type="ECO:0000256" key="12">
    <source>
        <dbReference type="ARBA" id="ARBA00023012"/>
    </source>
</evidence>
<dbReference type="GO" id="GO:0009584">
    <property type="term" value="P:detection of visible light"/>
    <property type="evidence" value="ECO:0007669"/>
    <property type="project" value="InterPro"/>
</dbReference>
<dbReference type="PANTHER" id="PTHR43711:SF1">
    <property type="entry name" value="HISTIDINE KINASE 1"/>
    <property type="match status" value="1"/>
</dbReference>
<evidence type="ECO:0000256" key="4">
    <source>
        <dbReference type="ARBA" id="ARBA00022543"/>
    </source>
</evidence>
<dbReference type="SMART" id="SM00065">
    <property type="entry name" value="GAF"/>
    <property type="match status" value="1"/>
</dbReference>
<organism evidence="16 17">
    <name type="scientific">Pseudomonas congelans</name>
    <dbReference type="NCBI Taxonomy" id="200452"/>
    <lineage>
        <taxon>Bacteria</taxon>
        <taxon>Pseudomonadati</taxon>
        <taxon>Pseudomonadota</taxon>
        <taxon>Gammaproteobacteria</taxon>
        <taxon>Pseudomonadales</taxon>
        <taxon>Pseudomonadaceae</taxon>
        <taxon>Pseudomonas</taxon>
    </lineage>
</organism>
<dbReference type="Pfam" id="PF00512">
    <property type="entry name" value="HisKA"/>
    <property type="match status" value="1"/>
</dbReference>
<dbReference type="CDD" id="cd00075">
    <property type="entry name" value="HATPase"/>
    <property type="match status" value="1"/>
</dbReference>
<keyword evidence="8" id="KW-0547">Nucleotide-binding</keyword>
<keyword evidence="13" id="KW-0675">Receptor</keyword>
<feature type="domain" description="Phytochrome chromophore attachment site" evidence="14">
    <location>
        <begin position="262"/>
        <end position="420"/>
    </location>
</feature>
<evidence type="ECO:0000256" key="7">
    <source>
        <dbReference type="ARBA" id="ARBA00022679"/>
    </source>
</evidence>
<evidence type="ECO:0000256" key="11">
    <source>
        <dbReference type="ARBA" id="ARBA00022991"/>
    </source>
</evidence>
<dbReference type="InterPro" id="IPR016132">
    <property type="entry name" value="Phyto_chromo_attachment"/>
</dbReference>
<dbReference type="InterPro" id="IPR004358">
    <property type="entry name" value="Sig_transdc_His_kin-like_C"/>
</dbReference>
<dbReference type="Gene3D" id="3.30.565.10">
    <property type="entry name" value="Histidine kinase-like ATPase, C-terminal domain"/>
    <property type="match status" value="2"/>
</dbReference>
<dbReference type="GO" id="GO:0005524">
    <property type="term" value="F:ATP binding"/>
    <property type="evidence" value="ECO:0007669"/>
    <property type="project" value="UniProtKB-KW"/>
</dbReference>
<dbReference type="PROSITE" id="PS50109">
    <property type="entry name" value="HIS_KIN"/>
    <property type="match status" value="1"/>
</dbReference>
<keyword evidence="7" id="KW-0808">Transferase</keyword>
<evidence type="ECO:0000313" key="17">
    <source>
        <dbReference type="Proteomes" id="UP000050411"/>
    </source>
</evidence>
<dbReference type="SMART" id="SM00911">
    <property type="entry name" value="HWE_HK"/>
    <property type="match status" value="1"/>
</dbReference>
<accession>A0A0P9NPK5</accession>
<dbReference type="Pfam" id="PF02518">
    <property type="entry name" value="HATPase_c"/>
    <property type="match status" value="1"/>
</dbReference>
<evidence type="ECO:0000313" key="16">
    <source>
        <dbReference type="EMBL" id="KPW86611.1"/>
    </source>
</evidence>
<sequence>MKTAGRALKAHTCQLAGISPHSQLKPRVQRAPVMVTHFLLSLACISRARHPGLHAALSRQPRIFLRCPSGPLAAQISVAADKKSSESRSASNDCASSQAAAGCSRLKHPVEFTQLIKDMLDATPDAALEAALAECAREPIRVPGAIQPHGVLLSVAGDPLCIEQVSANCATELGMAADELLGKPLSWLLASEQSALVDHAYSHPAAPNLDPIKLTIGTAHYSASLQRTDDVLIIELEPFVETGHGQSRIITRVLRNLQAATTLETLFDISVHEIQALTGYDRVMIYRFEPEGHGKVVAQALTGPLPSYSGLNFPGSDIPAQARELYRLNWIRVIPDATYVPVPLIPTLRPTTGEPLDLGFSTLRSVSPVHCEYLKNMGVRSSMSISLLDGGELWGLVACGHPEPLLVSRELRDACAMIGQLLSVKISAIVATNIQREREEKVVLLGQLADAMSRANHEVLDGLVSRPELLMSLTLADGAAVLIDEQVHLFGTCPSIEQVRELYTWIRDTGLAHQRTRQRATGLQGLGVFHTNSMQRELANSAAYRDVASGVIAFTLPKPIDNAVMWFRAQLTSTMNWSGNPTHHVSTSLESSASHRLHPRQSFDIWEQEVTGIASPWSRADLYGAEDIRRSALESDLERQVQREQEAVRLRDELVAVVSHDLRNPMSIIIMQCGMMQRWAVGDTHFENRNIRRALGTIEKATTRMNSLLEDLLDTAQIEAGRYQLSRLPLSVTSLLEEACSLLVMLTTEKNIELNCTAAQGLVINADPERIFQVLSNLVGNAIKFTPKGGRINIDAVADQNEVLFRVSDDGIGIPVEHLPFIFQRYWSVKEGNPRGNGLGLYICQGIITAHGGRLWADSSVDSGSVFSFTLPVHQGLDGVGETTFLKQSGTTHRLAQSISSKLERQQLEDRLTRAGLLNELNHRVKNTLATVQAIASLTVNSSASLGSFHKSFDARLFALSQAHDALARAEWISTELVDLIEQLQEVDAGVHRISFEGDPVTLEPRFSLTLSMVLHELMANAVQHGALSSAAGQVTVTSTLTAEHTPPTLKIEWRETGGPPVVATTVKGFGLRLIRRSIERELKGQADMQFARTGIIWSMLIPWPDKTESSL</sequence>
<dbReference type="InterPro" id="IPR013654">
    <property type="entry name" value="PAS_2"/>
</dbReference>
<dbReference type="PRINTS" id="PR00344">
    <property type="entry name" value="BCTRLSENSOR"/>
</dbReference>
<dbReference type="GO" id="GO:0000155">
    <property type="term" value="F:phosphorelay sensor kinase activity"/>
    <property type="evidence" value="ECO:0007669"/>
    <property type="project" value="InterPro"/>
</dbReference>
<evidence type="ECO:0000256" key="10">
    <source>
        <dbReference type="ARBA" id="ARBA00022840"/>
    </source>
</evidence>
<dbReference type="SUPFAM" id="SSF55874">
    <property type="entry name" value="ATPase domain of HSP90 chaperone/DNA topoisomerase II/histidine kinase"/>
    <property type="match status" value="1"/>
</dbReference>
<protein>
    <recommendedName>
        <fullName evidence="3">histidine kinase</fullName>
        <ecNumber evidence="3">2.7.13.3</ecNumber>
    </recommendedName>
</protein>
<proteinExistence type="inferred from homology"/>
<dbReference type="PROSITE" id="PS50046">
    <property type="entry name" value="PHYTOCHROME_2"/>
    <property type="match status" value="1"/>
</dbReference>
<evidence type="ECO:0000256" key="1">
    <source>
        <dbReference type="ARBA" id="ARBA00000085"/>
    </source>
</evidence>
<dbReference type="InterPro" id="IPR043150">
    <property type="entry name" value="Phytochrome_PHY_sf"/>
</dbReference>
<evidence type="ECO:0000256" key="5">
    <source>
        <dbReference type="ARBA" id="ARBA00022553"/>
    </source>
</evidence>
<comment type="catalytic activity">
    <reaction evidence="1">
        <text>ATP + protein L-histidine = ADP + protein N-phospho-L-histidine.</text>
        <dbReference type="EC" id="2.7.13.3"/>
    </reaction>
</comment>
<dbReference type="InterPro" id="IPR003594">
    <property type="entry name" value="HATPase_dom"/>
</dbReference>
<keyword evidence="6" id="KW-0716">Sensory transduction</keyword>